<sequence length="72" mass="8092">MQYEALYQNGKIVWLTQKPPIHSARIAISILEEFPTSTGQRRQPSPLIAGKAKITGDLVSPIVDENDWECLK</sequence>
<evidence type="ECO:0000313" key="1">
    <source>
        <dbReference type="EMBL" id="MDJ1171046.1"/>
    </source>
</evidence>
<dbReference type="EMBL" id="JAQOSP010000105">
    <property type="protein sequence ID" value="MDJ1171046.1"/>
    <property type="molecule type" value="Genomic_DNA"/>
</dbReference>
<organism evidence="1 2">
    <name type="scientific">Roseofilum acuticapitatum BLCC-M154</name>
    <dbReference type="NCBI Taxonomy" id="3022444"/>
    <lineage>
        <taxon>Bacteria</taxon>
        <taxon>Bacillati</taxon>
        <taxon>Cyanobacteriota</taxon>
        <taxon>Cyanophyceae</taxon>
        <taxon>Desertifilales</taxon>
        <taxon>Desertifilaceae</taxon>
        <taxon>Roseofilum</taxon>
        <taxon>Roseofilum acuticapitatum</taxon>
    </lineage>
</organism>
<dbReference type="Proteomes" id="UP001235303">
    <property type="component" value="Unassembled WGS sequence"/>
</dbReference>
<proteinExistence type="predicted"/>
<protein>
    <recommendedName>
        <fullName evidence="3">Prevent-host-death protein</fullName>
    </recommendedName>
</protein>
<accession>A0ABT7AVV0</accession>
<comment type="caution">
    <text evidence="1">The sequence shown here is derived from an EMBL/GenBank/DDBJ whole genome shotgun (WGS) entry which is preliminary data.</text>
</comment>
<name>A0ABT7AVV0_9CYAN</name>
<dbReference type="RefSeq" id="WP_283754799.1">
    <property type="nucleotide sequence ID" value="NZ_JAQOSP010000105.1"/>
</dbReference>
<evidence type="ECO:0000313" key="2">
    <source>
        <dbReference type="Proteomes" id="UP001235303"/>
    </source>
</evidence>
<reference evidence="1 2" key="1">
    <citation type="submission" date="2023-01" db="EMBL/GenBank/DDBJ databases">
        <title>Novel diversity within Roseofilum (Cyanobacteria; Desertifilaceae) from marine benthic mats with descriptions of four novel species.</title>
        <authorList>
            <person name="Wang Y."/>
            <person name="Berthold D.E."/>
            <person name="Hu J."/>
            <person name="Lefler F.W."/>
            <person name="Laughinghouse H.D. IV."/>
        </authorList>
    </citation>
    <scope>NUCLEOTIDE SEQUENCE [LARGE SCALE GENOMIC DNA]</scope>
    <source>
        <strain evidence="1 2">BLCC-M154</strain>
    </source>
</reference>
<gene>
    <name evidence="1" type="ORF">PMG71_16575</name>
</gene>
<evidence type="ECO:0008006" key="3">
    <source>
        <dbReference type="Google" id="ProtNLM"/>
    </source>
</evidence>
<keyword evidence="2" id="KW-1185">Reference proteome</keyword>